<dbReference type="EMBL" id="CP139472">
    <property type="protein sequence ID" value="WPU47649.1"/>
    <property type="molecule type" value="Genomic_DNA"/>
</dbReference>
<evidence type="ECO:0000313" key="3">
    <source>
        <dbReference type="Proteomes" id="UP001322512"/>
    </source>
</evidence>
<keyword evidence="3" id="KW-1185">Reference proteome</keyword>
<gene>
    <name evidence="2" type="ORF">SR933_01770</name>
</gene>
<evidence type="ECO:0000313" key="2">
    <source>
        <dbReference type="EMBL" id="WPU47649.1"/>
    </source>
</evidence>
<feature type="compositionally biased region" description="Basic and acidic residues" evidence="1">
    <location>
        <begin position="34"/>
        <end position="45"/>
    </location>
</feature>
<proteinExistence type="predicted"/>
<reference evidence="2 3" key="1">
    <citation type="submission" date="2023-11" db="EMBL/GenBank/DDBJ databases">
        <title>MicrobeMod: A computational toolkit for identifying prokaryotic methylation and restriction-modification with nanopore sequencing.</title>
        <authorList>
            <person name="Crits-Christoph A."/>
            <person name="Kang S.C."/>
            <person name="Lee H."/>
            <person name="Ostrov N."/>
        </authorList>
    </citation>
    <scope>NUCLEOTIDE SEQUENCE [LARGE SCALE GENOMIC DNA]</scope>
    <source>
        <strain evidence="2 3">ATCC 33173</strain>
    </source>
</reference>
<organism evidence="2 3">
    <name type="scientific">Halomonas elongata (strain ATCC 33173 / DSM 2581 / NBRC 15536 / NCIMB 2198 / 1H9)</name>
    <dbReference type="NCBI Taxonomy" id="768066"/>
    <lineage>
        <taxon>Bacteria</taxon>
        <taxon>Pseudomonadati</taxon>
        <taxon>Pseudomonadota</taxon>
        <taxon>Gammaproteobacteria</taxon>
        <taxon>Oceanospirillales</taxon>
        <taxon>Halomonadaceae</taxon>
        <taxon>Halomonas</taxon>
    </lineage>
</organism>
<dbReference type="GeneID" id="91008891"/>
<protein>
    <submittedName>
        <fullName evidence="2">Uncharacterized protein</fullName>
    </submittedName>
</protein>
<accession>A0ABZ0TCG7</accession>
<dbReference type="Proteomes" id="UP001322512">
    <property type="component" value="Chromosome"/>
</dbReference>
<feature type="region of interest" description="Disordered" evidence="1">
    <location>
        <begin position="1"/>
        <end position="51"/>
    </location>
</feature>
<sequence>MSDIDKAVEAFYGAADSPASPDTGEPDQAQTDDPASRFYKDDEKQAGNPYALEKDVVDQMYGGSDAVQLPEDLDLSPLTAGDPNADTTTLSRNLGYMAAEAGATANDVSALVGMASEHVSGGKVVDDATREQSIHEVLAPYDGDHSKLQDAIDLVATYPELSDWLTQTGAGDDPRIVSKMIELAQTPRGRARLQKFRGMQS</sequence>
<evidence type="ECO:0000256" key="1">
    <source>
        <dbReference type="SAM" id="MobiDB-lite"/>
    </source>
</evidence>
<name>A0ABZ0TCG7_HALED</name>
<dbReference type="RefSeq" id="WP_041601884.1">
    <property type="nucleotide sequence ID" value="NC_014532.2"/>
</dbReference>